<dbReference type="InterPro" id="IPR006579">
    <property type="entry name" value="Pre_C2HC_dom"/>
</dbReference>
<keyword evidence="4" id="KW-1185">Reference proteome</keyword>
<dbReference type="Proteomes" id="UP000235965">
    <property type="component" value="Unassembled WGS sequence"/>
</dbReference>
<dbReference type="GO" id="GO:0003824">
    <property type="term" value="F:catalytic activity"/>
    <property type="evidence" value="ECO:0007669"/>
    <property type="project" value="InterPro"/>
</dbReference>
<dbReference type="InParanoid" id="A0A2J7QTB1"/>
<proteinExistence type="predicted"/>
<comment type="caution">
    <text evidence="3">The sequence shown here is derived from an EMBL/GenBank/DDBJ whole genome shotgun (WGS) entry which is preliminary data.</text>
</comment>
<dbReference type="InterPro" id="IPR005135">
    <property type="entry name" value="Endo/exonuclease/phosphatase"/>
</dbReference>
<feature type="compositionally biased region" description="Polar residues" evidence="1">
    <location>
        <begin position="47"/>
        <end position="62"/>
    </location>
</feature>
<evidence type="ECO:0000313" key="3">
    <source>
        <dbReference type="EMBL" id="PNF31804.1"/>
    </source>
</evidence>
<protein>
    <recommendedName>
        <fullName evidence="2">Pre-C2HC domain-containing protein</fullName>
    </recommendedName>
</protein>
<dbReference type="Gene3D" id="3.60.10.10">
    <property type="entry name" value="Endonuclease/exonuclease/phosphatase"/>
    <property type="match status" value="1"/>
</dbReference>
<sequence length="454" mass="52725">MSLPNQCNQLQRTTPTTDDEQDGDITETTNTTAWQKVRGTKRRKTNKVTQSNNPPEATVTTNNRYDLLPNETVNEEETENANTTKKIPRPPPIFVYDVINYPQMINHLAVVTEEENYSTRAMANNIIKINCNSPETYRKMINFMRENNIIFHSYQPRDERAYKIVIKHLHHTVELKDITEELAELGHKVRNIINAKHRQTKEPLNLFFVDLEPANNNKEVYKIRSLQNKIIEIEPPNKSKHIIQCTRCQLHNIKKEHFEQFFSTLGQRFLAGGDYNSKNVIWGSRLTTTKGRELAKLMQNNNYSYISSGTPTYWPTDPAKTPDLLDFFVTKGISAAYTDIVPNFELSSDHTPIITTISSSVITRHNTSRLHNHKTNWEKYREEITNNINLKITLKKAEDLDFAIETLKKVMQQAAIQSTPPLAATTTNKIIVKYIVIFTFVDNRREDKRFWTEW</sequence>
<dbReference type="InterPro" id="IPR036691">
    <property type="entry name" value="Endo/exonu/phosph_ase_sf"/>
</dbReference>
<name>A0A2J7QTB1_9NEOP</name>
<accession>A0A2J7QTB1</accession>
<dbReference type="SUPFAM" id="SSF56219">
    <property type="entry name" value="DNase I-like"/>
    <property type="match status" value="1"/>
</dbReference>
<evidence type="ECO:0000259" key="2">
    <source>
        <dbReference type="SMART" id="SM00596"/>
    </source>
</evidence>
<organism evidence="3 4">
    <name type="scientific">Cryptotermes secundus</name>
    <dbReference type="NCBI Taxonomy" id="105785"/>
    <lineage>
        <taxon>Eukaryota</taxon>
        <taxon>Metazoa</taxon>
        <taxon>Ecdysozoa</taxon>
        <taxon>Arthropoda</taxon>
        <taxon>Hexapoda</taxon>
        <taxon>Insecta</taxon>
        <taxon>Pterygota</taxon>
        <taxon>Neoptera</taxon>
        <taxon>Polyneoptera</taxon>
        <taxon>Dictyoptera</taxon>
        <taxon>Blattodea</taxon>
        <taxon>Blattoidea</taxon>
        <taxon>Termitoidae</taxon>
        <taxon>Kalotermitidae</taxon>
        <taxon>Cryptotermitinae</taxon>
        <taxon>Cryptotermes</taxon>
    </lineage>
</organism>
<dbReference type="EMBL" id="NEVH01011198">
    <property type="protein sequence ID" value="PNF31804.1"/>
    <property type="molecule type" value="Genomic_DNA"/>
</dbReference>
<evidence type="ECO:0000256" key="1">
    <source>
        <dbReference type="SAM" id="MobiDB-lite"/>
    </source>
</evidence>
<feature type="region of interest" description="Disordered" evidence="1">
    <location>
        <begin position="1"/>
        <end position="62"/>
    </location>
</feature>
<gene>
    <name evidence="3" type="ORF">B7P43_G11362</name>
</gene>
<reference evidence="3 4" key="1">
    <citation type="submission" date="2017-12" db="EMBL/GenBank/DDBJ databases">
        <title>Hemimetabolous genomes reveal molecular basis of termite eusociality.</title>
        <authorList>
            <person name="Harrison M.C."/>
            <person name="Jongepier E."/>
            <person name="Robertson H.M."/>
            <person name="Arning N."/>
            <person name="Bitard-Feildel T."/>
            <person name="Chao H."/>
            <person name="Childers C.P."/>
            <person name="Dinh H."/>
            <person name="Doddapaneni H."/>
            <person name="Dugan S."/>
            <person name="Gowin J."/>
            <person name="Greiner C."/>
            <person name="Han Y."/>
            <person name="Hu H."/>
            <person name="Hughes D.S.T."/>
            <person name="Huylmans A.-K."/>
            <person name="Kemena C."/>
            <person name="Kremer L.P.M."/>
            <person name="Lee S.L."/>
            <person name="Lopez-Ezquerra A."/>
            <person name="Mallet L."/>
            <person name="Monroy-Kuhn J.M."/>
            <person name="Moser A."/>
            <person name="Murali S.C."/>
            <person name="Muzny D.M."/>
            <person name="Otani S."/>
            <person name="Piulachs M.-D."/>
            <person name="Poelchau M."/>
            <person name="Qu J."/>
            <person name="Schaub F."/>
            <person name="Wada-Katsumata A."/>
            <person name="Worley K.C."/>
            <person name="Xie Q."/>
            <person name="Ylla G."/>
            <person name="Poulsen M."/>
            <person name="Gibbs R.A."/>
            <person name="Schal C."/>
            <person name="Richards S."/>
            <person name="Belles X."/>
            <person name="Korb J."/>
            <person name="Bornberg-Bauer E."/>
        </authorList>
    </citation>
    <scope>NUCLEOTIDE SEQUENCE [LARGE SCALE GENOMIC DNA]</scope>
    <source>
        <tissue evidence="3">Whole body</tissue>
    </source>
</reference>
<dbReference type="Pfam" id="PF07530">
    <property type="entry name" value="PRE_C2HC"/>
    <property type="match status" value="1"/>
</dbReference>
<dbReference type="SMART" id="SM00596">
    <property type="entry name" value="PRE_C2HC"/>
    <property type="match status" value="1"/>
</dbReference>
<feature type="compositionally biased region" description="Polar residues" evidence="1">
    <location>
        <begin position="1"/>
        <end position="16"/>
    </location>
</feature>
<dbReference type="Pfam" id="PF14529">
    <property type="entry name" value="Exo_endo_phos_2"/>
    <property type="match status" value="1"/>
</dbReference>
<dbReference type="AlphaFoldDB" id="A0A2J7QTB1"/>
<evidence type="ECO:0000313" key="4">
    <source>
        <dbReference type="Proteomes" id="UP000235965"/>
    </source>
</evidence>
<feature type="domain" description="Pre-C2HC" evidence="2">
    <location>
        <begin position="175"/>
        <end position="243"/>
    </location>
</feature>